<reference evidence="1 2" key="1">
    <citation type="journal article" date="2018" name="Sci. Rep.">
        <title>A novel species of the marine cyanobacterium Acaryochloris with a unique pigment content and lifestyle.</title>
        <authorList>
            <person name="Partensky F."/>
            <person name="Six C."/>
            <person name="Ratin M."/>
            <person name="Garczarek L."/>
            <person name="Vaulot D."/>
            <person name="Probert I."/>
            <person name="Calteau A."/>
            <person name="Gourvil P."/>
            <person name="Marie D."/>
            <person name="Grebert T."/>
            <person name="Bouchier C."/>
            <person name="Le Panse S."/>
            <person name="Gachenot M."/>
            <person name="Rodriguez F."/>
            <person name="Garrido J.L."/>
        </authorList>
    </citation>
    <scope>NUCLEOTIDE SEQUENCE [LARGE SCALE GENOMIC DNA]</scope>
    <source>
        <strain evidence="1 2">RCC1774</strain>
    </source>
</reference>
<dbReference type="AlphaFoldDB" id="A0A2W1JPZ4"/>
<dbReference type="Proteomes" id="UP000248857">
    <property type="component" value="Unassembled WGS sequence"/>
</dbReference>
<proteinExistence type="predicted"/>
<sequence length="57" mass="7019">MKVKKIVSLEEVLYKNICPEVQKIQMLWMLRREMLKFYGLNFRVCLHPYLLRILSDF</sequence>
<accession>A0A2W1JPZ4</accession>
<name>A0A2W1JPZ4_9CYAN</name>
<evidence type="ECO:0000313" key="2">
    <source>
        <dbReference type="Proteomes" id="UP000248857"/>
    </source>
</evidence>
<comment type="caution">
    <text evidence="1">The sequence shown here is derived from an EMBL/GenBank/DDBJ whole genome shotgun (WGS) entry which is preliminary data.</text>
</comment>
<keyword evidence="2" id="KW-1185">Reference proteome</keyword>
<dbReference type="EMBL" id="PQWO01000019">
    <property type="protein sequence ID" value="PZD71311.1"/>
    <property type="molecule type" value="Genomic_DNA"/>
</dbReference>
<organism evidence="1 2">
    <name type="scientific">Acaryochloris thomasi RCC1774</name>
    <dbReference type="NCBI Taxonomy" id="1764569"/>
    <lineage>
        <taxon>Bacteria</taxon>
        <taxon>Bacillati</taxon>
        <taxon>Cyanobacteriota</taxon>
        <taxon>Cyanophyceae</taxon>
        <taxon>Acaryochloridales</taxon>
        <taxon>Acaryochloridaceae</taxon>
        <taxon>Acaryochloris</taxon>
        <taxon>Acaryochloris thomasi</taxon>
    </lineage>
</organism>
<evidence type="ECO:0000313" key="1">
    <source>
        <dbReference type="EMBL" id="PZD71311.1"/>
    </source>
</evidence>
<protein>
    <submittedName>
        <fullName evidence="1">Uncharacterized protein</fullName>
    </submittedName>
</protein>
<gene>
    <name evidence="1" type="ORF">C1752_07309</name>
</gene>